<feature type="transmembrane region" description="Helical" evidence="1">
    <location>
        <begin position="20"/>
        <end position="42"/>
    </location>
</feature>
<accession>A0A0G0KXE3</accession>
<keyword evidence="1" id="KW-1133">Transmembrane helix</keyword>
<organism evidence="3 4">
    <name type="scientific">Candidatus Woesebacteria bacterium GW2011_GWB1_38_8</name>
    <dbReference type="NCBI Taxonomy" id="1618570"/>
    <lineage>
        <taxon>Bacteria</taxon>
        <taxon>Candidatus Woeseibacteriota</taxon>
    </lineage>
</organism>
<evidence type="ECO:0000256" key="1">
    <source>
        <dbReference type="SAM" id="Phobius"/>
    </source>
</evidence>
<comment type="caution">
    <text evidence="3">The sequence shown here is derived from an EMBL/GenBank/DDBJ whole genome shotgun (WGS) entry which is preliminary data.</text>
</comment>
<dbReference type="Gene3D" id="1.10.150.320">
    <property type="entry name" value="Photosystem II 12 kDa extrinsic protein"/>
    <property type="match status" value="1"/>
</dbReference>
<dbReference type="InterPro" id="IPR019554">
    <property type="entry name" value="Soluble_ligand-bd"/>
</dbReference>
<dbReference type="GO" id="GO:0015628">
    <property type="term" value="P:protein secretion by the type II secretion system"/>
    <property type="evidence" value="ECO:0007669"/>
    <property type="project" value="TreeGrafter"/>
</dbReference>
<evidence type="ECO:0000313" key="4">
    <source>
        <dbReference type="Proteomes" id="UP000034081"/>
    </source>
</evidence>
<dbReference type="PANTHER" id="PTHR21180:SF32">
    <property type="entry name" value="ENDONUCLEASE_EXONUCLEASE_PHOSPHATASE FAMILY DOMAIN-CONTAINING PROTEIN 1"/>
    <property type="match status" value="1"/>
</dbReference>
<dbReference type="Proteomes" id="UP000034081">
    <property type="component" value="Unassembled WGS sequence"/>
</dbReference>
<keyword evidence="1" id="KW-0812">Transmembrane</keyword>
<dbReference type="GO" id="GO:0015627">
    <property type="term" value="C:type II protein secretion system complex"/>
    <property type="evidence" value="ECO:0007669"/>
    <property type="project" value="TreeGrafter"/>
</dbReference>
<evidence type="ECO:0000259" key="2">
    <source>
        <dbReference type="Pfam" id="PF10531"/>
    </source>
</evidence>
<reference evidence="3 4" key="1">
    <citation type="journal article" date="2015" name="Nature">
        <title>rRNA introns, odd ribosomes, and small enigmatic genomes across a large radiation of phyla.</title>
        <authorList>
            <person name="Brown C.T."/>
            <person name="Hug L.A."/>
            <person name="Thomas B.C."/>
            <person name="Sharon I."/>
            <person name="Castelle C.J."/>
            <person name="Singh A."/>
            <person name="Wilkins M.J."/>
            <person name="Williams K.H."/>
            <person name="Banfield J.F."/>
        </authorList>
    </citation>
    <scope>NUCLEOTIDE SEQUENCE [LARGE SCALE GENOMIC DNA]</scope>
</reference>
<dbReference type="InterPro" id="IPR051675">
    <property type="entry name" value="Endo/Exo/Phosphatase_dom_1"/>
</dbReference>
<name>A0A0G0KXE3_9BACT</name>
<dbReference type="SUPFAM" id="SSF81585">
    <property type="entry name" value="PsbU/PolX domain-like"/>
    <property type="match status" value="1"/>
</dbReference>
<dbReference type="AlphaFoldDB" id="A0A0G0KXE3"/>
<gene>
    <name evidence="3" type="ORF">UT08_C0019G0017</name>
</gene>
<dbReference type="Gene3D" id="3.10.560.10">
    <property type="entry name" value="Outer membrane lipoprotein wza domain like"/>
    <property type="match status" value="1"/>
</dbReference>
<evidence type="ECO:0000313" key="3">
    <source>
        <dbReference type="EMBL" id="KKQ84323.1"/>
    </source>
</evidence>
<protein>
    <submittedName>
        <fullName evidence="3">Competence protein ComEA helix-hairpin-helix repeat protein</fullName>
    </submittedName>
</protein>
<feature type="domain" description="Soluble ligand binding" evidence="2">
    <location>
        <begin position="69"/>
        <end position="106"/>
    </location>
</feature>
<dbReference type="STRING" id="1618570.UT08_C0019G0017"/>
<dbReference type="Pfam" id="PF12836">
    <property type="entry name" value="HHH_3"/>
    <property type="match status" value="1"/>
</dbReference>
<dbReference type="EMBL" id="LBVL01000019">
    <property type="protein sequence ID" value="KKQ84323.1"/>
    <property type="molecule type" value="Genomic_DNA"/>
</dbReference>
<dbReference type="Pfam" id="PF10531">
    <property type="entry name" value="SLBB"/>
    <property type="match status" value="1"/>
</dbReference>
<sequence length="217" mass="23491">MDPLSERLHDKFDIEEFVSKYRYTLTLILLGTLLIGIGILFVKGIFNQKNNIEILENSSQLSTEIQEVVVEIVGAVEKPGVYKLSAGSRVEDLLIAGGGISADADREWMEKMVNRAAKLSDGQKIYIQSINEQTLGAGASNLDGAKVDQGVTVVGAGSLTNINSASQSELENLKGIGPVYAQSIIEHRPYSNVEELASKGALKQGVYEKIKDSVTAY</sequence>
<keyword evidence="1" id="KW-0472">Membrane</keyword>
<dbReference type="PANTHER" id="PTHR21180">
    <property type="entry name" value="ENDONUCLEASE/EXONUCLEASE/PHOSPHATASE FAMILY DOMAIN-CONTAINING PROTEIN 1"/>
    <property type="match status" value="1"/>
</dbReference>
<proteinExistence type="predicted"/>